<evidence type="ECO:0000313" key="3">
    <source>
        <dbReference type="Proteomes" id="UP000688137"/>
    </source>
</evidence>
<gene>
    <name evidence="2" type="ORF">PPRIM_AZ9-3.1.T0730104</name>
</gene>
<comment type="caution">
    <text evidence="2">The sequence shown here is derived from an EMBL/GenBank/DDBJ whole genome shotgun (WGS) entry which is preliminary data.</text>
</comment>
<protein>
    <submittedName>
        <fullName evidence="2">Uncharacterized protein</fullName>
    </submittedName>
</protein>
<organism evidence="2 3">
    <name type="scientific">Paramecium primaurelia</name>
    <dbReference type="NCBI Taxonomy" id="5886"/>
    <lineage>
        <taxon>Eukaryota</taxon>
        <taxon>Sar</taxon>
        <taxon>Alveolata</taxon>
        <taxon>Ciliophora</taxon>
        <taxon>Intramacronucleata</taxon>
        <taxon>Oligohymenophorea</taxon>
        <taxon>Peniculida</taxon>
        <taxon>Parameciidae</taxon>
        <taxon>Paramecium</taxon>
    </lineage>
</organism>
<dbReference type="OMA" id="IKMPQQG"/>
<sequence>MKIRQPLYHPVVQQFQCPTQYVSFASPTQRFSQGQRLASPTSQQIDYQRLRNAQSIQQSAYANKISQDIPQHMITKKPHIKMPQQGVQLSQSQSQSFSYNPQMMVGLIKENQEIKAKIIEKEKQLILLQQEIALYEKKS</sequence>
<name>A0A8S1MXD2_PARPR</name>
<dbReference type="AlphaFoldDB" id="A0A8S1MXD2"/>
<reference evidence="2" key="1">
    <citation type="submission" date="2021-01" db="EMBL/GenBank/DDBJ databases">
        <authorList>
            <consortium name="Genoscope - CEA"/>
            <person name="William W."/>
        </authorList>
    </citation>
    <scope>NUCLEOTIDE SEQUENCE</scope>
</reference>
<accession>A0A8S1MXD2</accession>
<evidence type="ECO:0000256" key="1">
    <source>
        <dbReference type="SAM" id="Coils"/>
    </source>
</evidence>
<evidence type="ECO:0000313" key="2">
    <source>
        <dbReference type="EMBL" id="CAD8085018.1"/>
    </source>
</evidence>
<keyword evidence="1" id="KW-0175">Coiled coil</keyword>
<keyword evidence="3" id="KW-1185">Reference proteome</keyword>
<feature type="coiled-coil region" evidence="1">
    <location>
        <begin position="104"/>
        <end position="138"/>
    </location>
</feature>
<dbReference type="EMBL" id="CAJJDM010000076">
    <property type="protein sequence ID" value="CAD8085018.1"/>
    <property type="molecule type" value="Genomic_DNA"/>
</dbReference>
<dbReference type="Proteomes" id="UP000688137">
    <property type="component" value="Unassembled WGS sequence"/>
</dbReference>
<proteinExistence type="predicted"/>